<reference evidence="1" key="1">
    <citation type="submission" date="2018-05" db="EMBL/GenBank/DDBJ databases">
        <authorList>
            <person name="Lanie J.A."/>
            <person name="Ng W.-L."/>
            <person name="Kazmierczak K.M."/>
            <person name="Andrzejewski T.M."/>
            <person name="Davidsen T.M."/>
            <person name="Wayne K.J."/>
            <person name="Tettelin H."/>
            <person name="Glass J.I."/>
            <person name="Rusch D."/>
            <person name="Podicherti R."/>
            <person name="Tsui H.-C.T."/>
            <person name="Winkler M.E."/>
        </authorList>
    </citation>
    <scope>NUCLEOTIDE SEQUENCE</scope>
</reference>
<evidence type="ECO:0000313" key="1">
    <source>
        <dbReference type="EMBL" id="SUZ56541.1"/>
    </source>
</evidence>
<evidence type="ECO:0008006" key="2">
    <source>
        <dbReference type="Google" id="ProtNLM"/>
    </source>
</evidence>
<name>A0A381NPQ1_9ZZZZ</name>
<organism evidence="1">
    <name type="scientific">marine metagenome</name>
    <dbReference type="NCBI Taxonomy" id="408172"/>
    <lineage>
        <taxon>unclassified sequences</taxon>
        <taxon>metagenomes</taxon>
        <taxon>ecological metagenomes</taxon>
    </lineage>
</organism>
<dbReference type="EMBL" id="UINC01000509">
    <property type="protein sequence ID" value="SUZ56541.1"/>
    <property type="molecule type" value="Genomic_DNA"/>
</dbReference>
<accession>A0A381NPQ1</accession>
<sequence>MFLIVFISVYIYLASFLEMDKTQSHIDIQLKTLNLLEEELALTANKVEKMKRADALSKKAKAIGLVDSKPETIIVNTKLNND</sequence>
<dbReference type="AlphaFoldDB" id="A0A381NPQ1"/>
<proteinExistence type="predicted"/>
<gene>
    <name evidence="1" type="ORF">METZ01_LOCUS9395</name>
</gene>
<protein>
    <recommendedName>
        <fullName evidence="2">Cell division protein FtsL</fullName>
    </recommendedName>
</protein>